<sequence>MLYYMRTTALLILLCLQLALAGFAQPSELTHTRNCATDKYSQVLQAQNPSFKQYQLQVQKAVQQKLSEQGQRQSPAPVITIPVVVHVVYNTQTENISDEQILSQLAVLNEDFRRLNADAVNTPLYFQEYAADTRIQFCLASLDPAGLPTTGITRTKTSRSEFYYFNDHIKQSAQGGKNVWPPDQYLNIWIGNIKESISNDNLLGYASSPGMAPAALDGVVLHYTAVGAAPANKFKSDYNRGRTATHEVGHWLGLSHIWGTEEASCDDSDGISDTPNQETYSFGCSSGIQRSCGNGPYGNMYQNYMDYSADACMNLFTKGQAAYMQAILHSTRRSIISSLACIGSVRAEFGTATESDTLVIAGKSIRFADASQGAKATTWYWEFEGGTPATSTQQNPEVMYSSPGLYDVKLTVSNGTLSSTEIKEDFVHVTVSDLTVYPNPTSGYLIIEQPARIRVRHVELLNSVGKTVVNAEVFNRTLQLDVRHLQQGIYYLRLVSTNGTEIRKINIIR</sequence>
<feature type="domain" description="PKD" evidence="10">
    <location>
        <begin position="348"/>
        <end position="434"/>
    </location>
</feature>
<dbReference type="InterPro" id="IPR026444">
    <property type="entry name" value="Secre_tail"/>
</dbReference>
<dbReference type="SMART" id="SM00089">
    <property type="entry name" value="PKD"/>
    <property type="match status" value="1"/>
</dbReference>
<evidence type="ECO:0000256" key="6">
    <source>
        <dbReference type="ARBA" id="ARBA00022833"/>
    </source>
</evidence>
<keyword evidence="3" id="KW-0479">Metal-binding</keyword>
<dbReference type="Proteomes" id="UP001597094">
    <property type="component" value="Unassembled WGS sequence"/>
</dbReference>
<proteinExistence type="inferred from homology"/>
<dbReference type="EMBL" id="JBHTLD010000002">
    <property type="protein sequence ID" value="MFD1184639.1"/>
    <property type="molecule type" value="Genomic_DNA"/>
</dbReference>
<evidence type="ECO:0000256" key="8">
    <source>
        <dbReference type="ARBA" id="ARBA00023157"/>
    </source>
</evidence>
<dbReference type="CDD" id="cd00146">
    <property type="entry name" value="PKD"/>
    <property type="match status" value="1"/>
</dbReference>
<evidence type="ECO:0000256" key="3">
    <source>
        <dbReference type="ARBA" id="ARBA00022723"/>
    </source>
</evidence>
<dbReference type="InterPro" id="IPR024079">
    <property type="entry name" value="MetalloPept_cat_dom_sf"/>
</dbReference>
<dbReference type="SUPFAM" id="SSF55486">
    <property type="entry name" value="Metalloproteases ('zincins'), catalytic domain"/>
    <property type="match status" value="1"/>
</dbReference>
<dbReference type="Pfam" id="PF05572">
    <property type="entry name" value="Peptidase_M43"/>
    <property type="match status" value="1"/>
</dbReference>
<evidence type="ECO:0000313" key="12">
    <source>
        <dbReference type="Proteomes" id="UP001597094"/>
    </source>
</evidence>
<dbReference type="InterPro" id="IPR022409">
    <property type="entry name" value="PKD/Chitinase_dom"/>
</dbReference>
<dbReference type="InterPro" id="IPR008754">
    <property type="entry name" value="Peptidase_M43"/>
</dbReference>
<comment type="similarity">
    <text evidence="1">Belongs to the peptidase M43B family.</text>
</comment>
<keyword evidence="5" id="KW-0378">Hydrolase</keyword>
<evidence type="ECO:0000256" key="2">
    <source>
        <dbReference type="ARBA" id="ARBA00022670"/>
    </source>
</evidence>
<dbReference type="Gene3D" id="3.40.390.10">
    <property type="entry name" value="Collagenase (Catalytic Domain)"/>
    <property type="match status" value="1"/>
</dbReference>
<dbReference type="SUPFAM" id="SSF49299">
    <property type="entry name" value="PKD domain"/>
    <property type="match status" value="1"/>
</dbReference>
<keyword evidence="2" id="KW-0645">Protease</keyword>
<name>A0ABW3SII6_9BACT</name>
<dbReference type="Pfam" id="PF00801">
    <property type="entry name" value="PKD"/>
    <property type="match status" value="1"/>
</dbReference>
<dbReference type="CDD" id="cd04275">
    <property type="entry name" value="ZnMc_pappalysin_like"/>
    <property type="match status" value="1"/>
</dbReference>
<keyword evidence="6" id="KW-0862">Zinc</keyword>
<keyword evidence="12" id="KW-1185">Reference proteome</keyword>
<organism evidence="11 12">
    <name type="scientific">Pontibacter rugosus</name>
    <dbReference type="NCBI Taxonomy" id="1745966"/>
    <lineage>
        <taxon>Bacteria</taxon>
        <taxon>Pseudomonadati</taxon>
        <taxon>Bacteroidota</taxon>
        <taxon>Cytophagia</taxon>
        <taxon>Cytophagales</taxon>
        <taxon>Hymenobacteraceae</taxon>
        <taxon>Pontibacter</taxon>
    </lineage>
</organism>
<dbReference type="Gene3D" id="2.60.40.10">
    <property type="entry name" value="Immunoglobulins"/>
    <property type="match status" value="1"/>
</dbReference>
<dbReference type="NCBIfam" id="TIGR04183">
    <property type="entry name" value="Por_Secre_tail"/>
    <property type="match status" value="1"/>
</dbReference>
<evidence type="ECO:0000313" key="11">
    <source>
        <dbReference type="EMBL" id="MFD1184639.1"/>
    </source>
</evidence>
<dbReference type="InterPro" id="IPR000601">
    <property type="entry name" value="PKD_dom"/>
</dbReference>
<evidence type="ECO:0000256" key="5">
    <source>
        <dbReference type="ARBA" id="ARBA00022801"/>
    </source>
</evidence>
<gene>
    <name evidence="11" type="ORF">ACFQ2O_00380</name>
</gene>
<evidence type="ECO:0000259" key="10">
    <source>
        <dbReference type="PROSITE" id="PS50093"/>
    </source>
</evidence>
<dbReference type="GO" id="GO:0008237">
    <property type="term" value="F:metallopeptidase activity"/>
    <property type="evidence" value="ECO:0007669"/>
    <property type="project" value="UniProtKB-KW"/>
</dbReference>
<feature type="signal peptide" evidence="9">
    <location>
        <begin position="1"/>
        <end position="24"/>
    </location>
</feature>
<dbReference type="PROSITE" id="PS50093">
    <property type="entry name" value="PKD"/>
    <property type="match status" value="1"/>
</dbReference>
<dbReference type="InterPro" id="IPR035986">
    <property type="entry name" value="PKD_dom_sf"/>
</dbReference>
<accession>A0ABW3SII6</accession>
<protein>
    <submittedName>
        <fullName evidence="11">M43 family zinc metalloprotease</fullName>
    </submittedName>
</protein>
<dbReference type="InterPro" id="IPR013783">
    <property type="entry name" value="Ig-like_fold"/>
</dbReference>
<dbReference type="Pfam" id="PF18962">
    <property type="entry name" value="Por_Secre_tail"/>
    <property type="match status" value="1"/>
</dbReference>
<keyword evidence="4 9" id="KW-0732">Signal</keyword>
<dbReference type="PANTHER" id="PTHR47466:SF1">
    <property type="entry name" value="METALLOPROTEASE MEP1 (AFU_ORTHOLOGUE AFUA_1G07730)-RELATED"/>
    <property type="match status" value="1"/>
</dbReference>
<evidence type="ECO:0000256" key="9">
    <source>
        <dbReference type="SAM" id="SignalP"/>
    </source>
</evidence>
<feature type="chain" id="PRO_5045103973" evidence="9">
    <location>
        <begin position="25"/>
        <end position="509"/>
    </location>
</feature>
<evidence type="ECO:0000256" key="7">
    <source>
        <dbReference type="ARBA" id="ARBA00023049"/>
    </source>
</evidence>
<keyword evidence="7 11" id="KW-0482">Metalloprotease</keyword>
<reference evidence="12" key="1">
    <citation type="journal article" date="2019" name="Int. J. Syst. Evol. Microbiol.">
        <title>The Global Catalogue of Microorganisms (GCM) 10K type strain sequencing project: providing services to taxonomists for standard genome sequencing and annotation.</title>
        <authorList>
            <consortium name="The Broad Institute Genomics Platform"/>
            <consortium name="The Broad Institute Genome Sequencing Center for Infectious Disease"/>
            <person name="Wu L."/>
            <person name="Ma J."/>
        </authorList>
    </citation>
    <scope>NUCLEOTIDE SEQUENCE [LARGE SCALE GENOMIC DNA]</scope>
    <source>
        <strain evidence="12">JCM 31319</strain>
    </source>
</reference>
<evidence type="ECO:0000256" key="1">
    <source>
        <dbReference type="ARBA" id="ARBA00008721"/>
    </source>
</evidence>
<keyword evidence="8" id="KW-1015">Disulfide bond</keyword>
<dbReference type="PANTHER" id="PTHR47466">
    <property type="match status" value="1"/>
</dbReference>
<dbReference type="RefSeq" id="WP_377521979.1">
    <property type="nucleotide sequence ID" value="NZ_JBHTLD010000002.1"/>
</dbReference>
<evidence type="ECO:0000256" key="4">
    <source>
        <dbReference type="ARBA" id="ARBA00022729"/>
    </source>
</evidence>
<comment type="caution">
    <text evidence="11">The sequence shown here is derived from an EMBL/GenBank/DDBJ whole genome shotgun (WGS) entry which is preliminary data.</text>
</comment>